<dbReference type="RefSeq" id="WP_345396612.1">
    <property type="nucleotide sequence ID" value="NZ_BAAAXS010000001.1"/>
</dbReference>
<evidence type="ECO:0000313" key="2">
    <source>
        <dbReference type="EMBL" id="MFB9468675.1"/>
    </source>
</evidence>
<proteinExistence type="predicted"/>
<organism evidence="2 3">
    <name type="scientific">Nonomuraea salmonea</name>
    <dbReference type="NCBI Taxonomy" id="46181"/>
    <lineage>
        <taxon>Bacteria</taxon>
        <taxon>Bacillati</taxon>
        <taxon>Actinomycetota</taxon>
        <taxon>Actinomycetes</taxon>
        <taxon>Streptosporangiales</taxon>
        <taxon>Streptosporangiaceae</taxon>
        <taxon>Nonomuraea</taxon>
    </lineage>
</organism>
<dbReference type="Pfam" id="PF20060">
    <property type="entry name" value="DUF6459"/>
    <property type="match status" value="1"/>
</dbReference>
<sequence>MALSPIAAAPYDEGPSTHGSLALDRPPMVWGPAGTPPDERRLRHLSQAVAEVLAGRRPPESVADRLTDSAYRGLVKAGRMYNSDRPPFAGRVHLTEPRDGALELCTVIHCTTRDHVLALRLERRGMQWICTDVETA</sequence>
<evidence type="ECO:0000313" key="3">
    <source>
        <dbReference type="Proteomes" id="UP001589568"/>
    </source>
</evidence>
<reference evidence="2 3" key="1">
    <citation type="submission" date="2024-09" db="EMBL/GenBank/DDBJ databases">
        <authorList>
            <person name="Sun Q."/>
            <person name="Mori K."/>
        </authorList>
    </citation>
    <scope>NUCLEOTIDE SEQUENCE [LARGE SCALE GENOMIC DNA]</scope>
    <source>
        <strain evidence="2 3">JCM 3324</strain>
    </source>
</reference>
<name>A0ABV5NEG4_9ACTN</name>
<protein>
    <submittedName>
        <fullName evidence="2">Rv3235 family protein</fullName>
    </submittedName>
</protein>
<accession>A0ABV5NEG4</accession>
<feature type="region of interest" description="Disordered" evidence="1">
    <location>
        <begin position="1"/>
        <end position="38"/>
    </location>
</feature>
<comment type="caution">
    <text evidence="2">The sequence shown here is derived from an EMBL/GenBank/DDBJ whole genome shotgun (WGS) entry which is preliminary data.</text>
</comment>
<dbReference type="InterPro" id="IPR045596">
    <property type="entry name" value="DUF6459"/>
</dbReference>
<keyword evidence="3" id="KW-1185">Reference proteome</keyword>
<evidence type="ECO:0000256" key="1">
    <source>
        <dbReference type="SAM" id="MobiDB-lite"/>
    </source>
</evidence>
<gene>
    <name evidence="2" type="ORF">ACFFR3_04115</name>
</gene>
<dbReference type="EMBL" id="JBHMCF010000003">
    <property type="protein sequence ID" value="MFB9468675.1"/>
    <property type="molecule type" value="Genomic_DNA"/>
</dbReference>
<dbReference type="Proteomes" id="UP001589568">
    <property type="component" value="Unassembled WGS sequence"/>
</dbReference>